<accession>A0A1M4YU65</accession>
<dbReference type="RefSeq" id="WP_178352731.1">
    <property type="nucleotide sequence ID" value="NZ_FQUE01000003.1"/>
</dbReference>
<keyword evidence="2" id="KW-1185">Reference proteome</keyword>
<sequence length="47" mass="5026">MTAFLMGAGTAIVLATLTFFAMQAGTVAMTARFDSPNLHLTDYMLPD</sequence>
<dbReference type="AlphaFoldDB" id="A0A1M4YU65"/>
<dbReference type="STRING" id="366533.SAMN05444339_103250"/>
<evidence type="ECO:0000313" key="1">
    <source>
        <dbReference type="EMBL" id="SHF09258.1"/>
    </source>
</evidence>
<organism evidence="1 2">
    <name type="scientific">Loktanella atrilutea</name>
    <dbReference type="NCBI Taxonomy" id="366533"/>
    <lineage>
        <taxon>Bacteria</taxon>
        <taxon>Pseudomonadati</taxon>
        <taxon>Pseudomonadota</taxon>
        <taxon>Alphaproteobacteria</taxon>
        <taxon>Rhodobacterales</taxon>
        <taxon>Roseobacteraceae</taxon>
        <taxon>Loktanella</taxon>
    </lineage>
</organism>
<dbReference type="EMBL" id="FQUE01000003">
    <property type="protein sequence ID" value="SHF09258.1"/>
    <property type="molecule type" value="Genomic_DNA"/>
</dbReference>
<name>A0A1M4YU65_LOKAT</name>
<gene>
    <name evidence="1" type="ORF">SAMN05444339_103250</name>
</gene>
<dbReference type="Proteomes" id="UP000183987">
    <property type="component" value="Unassembled WGS sequence"/>
</dbReference>
<reference evidence="2" key="1">
    <citation type="submission" date="2016-11" db="EMBL/GenBank/DDBJ databases">
        <authorList>
            <person name="Varghese N."/>
            <person name="Submissions S."/>
        </authorList>
    </citation>
    <scope>NUCLEOTIDE SEQUENCE [LARGE SCALE GENOMIC DNA]</scope>
    <source>
        <strain evidence="2">DSM 29326</strain>
    </source>
</reference>
<protein>
    <submittedName>
        <fullName evidence="1">Uncharacterized protein</fullName>
    </submittedName>
</protein>
<evidence type="ECO:0000313" key="2">
    <source>
        <dbReference type="Proteomes" id="UP000183987"/>
    </source>
</evidence>
<proteinExistence type="predicted"/>